<reference evidence="2 3" key="1">
    <citation type="submission" date="2014-04" db="EMBL/GenBank/DDBJ databases">
        <title>Variable characteristics of bacteriocin-producing Streptococcus salivarius strains isolated from Malaysian subjects.</title>
        <authorList>
            <person name="Philip K."/>
            <person name="Barbour A."/>
        </authorList>
    </citation>
    <scope>NUCLEOTIDE SEQUENCE [LARGE SCALE GENOMIC DNA]</scope>
    <source>
        <strain evidence="2 3">NU10</strain>
    </source>
</reference>
<evidence type="ECO:0000313" key="2">
    <source>
        <dbReference type="EMBL" id="KEO45380.1"/>
    </source>
</evidence>
<accession>A0A074IZ64</accession>
<gene>
    <name evidence="2" type="ORF">DL07_01490</name>
</gene>
<name>A0A074IZ64_STRSL</name>
<dbReference type="Proteomes" id="UP000027855">
    <property type="component" value="Unassembled WGS sequence"/>
</dbReference>
<comment type="caution">
    <text evidence="2">The sequence shown here is derived from an EMBL/GenBank/DDBJ whole genome shotgun (WGS) entry which is preliminary data.</text>
</comment>
<dbReference type="AlphaFoldDB" id="A0A074IZ64"/>
<keyword evidence="1" id="KW-0812">Transmembrane</keyword>
<evidence type="ECO:0000256" key="1">
    <source>
        <dbReference type="SAM" id="Phobius"/>
    </source>
</evidence>
<evidence type="ECO:0000313" key="3">
    <source>
        <dbReference type="Proteomes" id="UP000027855"/>
    </source>
</evidence>
<dbReference type="EMBL" id="JJMT01000011">
    <property type="protein sequence ID" value="KEO45380.1"/>
    <property type="molecule type" value="Genomic_DNA"/>
</dbReference>
<organism evidence="2 3">
    <name type="scientific">Streptococcus salivarius</name>
    <dbReference type="NCBI Taxonomy" id="1304"/>
    <lineage>
        <taxon>Bacteria</taxon>
        <taxon>Bacillati</taxon>
        <taxon>Bacillota</taxon>
        <taxon>Bacilli</taxon>
        <taxon>Lactobacillales</taxon>
        <taxon>Streptococcaceae</taxon>
        <taxon>Streptococcus</taxon>
    </lineage>
</organism>
<dbReference type="RefSeq" id="WP_037601624.1">
    <property type="nucleotide sequence ID" value="NZ_JJMS01000003.1"/>
</dbReference>
<proteinExistence type="predicted"/>
<keyword evidence="1" id="KW-1133">Transmembrane helix</keyword>
<sequence>MTTLMQMSLWVNNIAYDIKTLRFFRIVSFIISLVLGLVGFYSYLMLYQTLLFTYGVHFMAIAYTPYVFCALIVAIYQLLTGKRRERIKKAKRVLMFSLLPICLMNTWGFITLVTWGLAWVMAKLEYNHRKRAVKIVSFFSKEYSPLFEKRLANRSNYYAYQSAYRLLDLIQVSAYEELFKEEVTEKDYKAGLVVKELHRTFKIKGVPFSKVTVTDKLYIAPQKMPIIGLRRF</sequence>
<feature type="transmembrane region" description="Helical" evidence="1">
    <location>
        <begin position="93"/>
        <end position="121"/>
    </location>
</feature>
<feature type="transmembrane region" description="Helical" evidence="1">
    <location>
        <begin position="56"/>
        <end position="81"/>
    </location>
</feature>
<feature type="transmembrane region" description="Helical" evidence="1">
    <location>
        <begin position="23"/>
        <end position="44"/>
    </location>
</feature>
<protein>
    <submittedName>
        <fullName evidence="2">Uncharacterized protein</fullName>
    </submittedName>
</protein>
<keyword evidence="1" id="KW-0472">Membrane</keyword>